<dbReference type="Proteomes" id="UP000251571">
    <property type="component" value="Unassembled WGS sequence"/>
</dbReference>
<reference evidence="2" key="2">
    <citation type="submission" date="2016-10" db="EMBL/GenBank/DDBJ databases">
        <authorList>
            <person name="Cai Z."/>
        </authorList>
    </citation>
    <scope>NUCLEOTIDE SEQUENCE [LARGE SCALE GENOMIC DNA]</scope>
    <source>
        <strain evidence="2">DSM 25227</strain>
    </source>
</reference>
<reference evidence="1 3" key="3">
    <citation type="submission" date="2018-03" db="EMBL/GenBank/DDBJ databases">
        <title>Genomic Encyclopedia of Archaeal and Bacterial Type Strains, Phase II (KMG-II): from individual species to whole genera.</title>
        <authorList>
            <person name="Goeker M."/>
        </authorList>
    </citation>
    <scope>NUCLEOTIDE SEQUENCE [LARGE SCALE GENOMIC DNA]</scope>
    <source>
        <strain evidence="1 3">DSM 25227</strain>
    </source>
</reference>
<evidence type="ECO:0000313" key="4">
    <source>
        <dbReference type="Proteomes" id="UP000251571"/>
    </source>
</evidence>
<proteinExistence type="predicted"/>
<dbReference type="EMBL" id="UETC01000002">
    <property type="protein sequence ID" value="SSA41655.1"/>
    <property type="molecule type" value="Genomic_DNA"/>
</dbReference>
<dbReference type="AlphaFoldDB" id="A0A2Y9ABU2"/>
<gene>
    <name evidence="1" type="ORF">BCF38_102495</name>
    <name evidence="2" type="ORF">SAMN05421539_102495</name>
</gene>
<dbReference type="OrthoDB" id="7651547at2"/>
<dbReference type="RefSeq" id="WP_109563573.1">
    <property type="nucleotide sequence ID" value="NZ_QGDJ01000002.1"/>
</dbReference>
<dbReference type="EMBL" id="QGDJ01000002">
    <property type="protein sequence ID" value="PWJ21245.1"/>
    <property type="molecule type" value="Genomic_DNA"/>
</dbReference>
<evidence type="ECO:0000313" key="1">
    <source>
        <dbReference type="EMBL" id="PWJ21245.1"/>
    </source>
</evidence>
<evidence type="ECO:0000313" key="3">
    <source>
        <dbReference type="Proteomes" id="UP000245839"/>
    </source>
</evidence>
<keyword evidence="3" id="KW-1185">Reference proteome</keyword>
<sequence>MSRKGFTADWTPFRDALLGRFPGLTEADLADADGSISALATRLARIDGIAPAEAEQMLNAFSERPNARRCLCGAPA</sequence>
<evidence type="ECO:0000313" key="2">
    <source>
        <dbReference type="EMBL" id="SSA41655.1"/>
    </source>
</evidence>
<reference evidence="4" key="1">
    <citation type="submission" date="2016-10" db="EMBL/GenBank/DDBJ databases">
        <authorList>
            <person name="Varghese N."/>
            <person name="Submissions S."/>
        </authorList>
    </citation>
    <scope>NUCLEOTIDE SEQUENCE [LARGE SCALE GENOMIC DNA]</scope>
    <source>
        <strain evidence="4">DSM 25227</strain>
    </source>
</reference>
<dbReference type="Proteomes" id="UP000245839">
    <property type="component" value="Unassembled WGS sequence"/>
</dbReference>
<protein>
    <submittedName>
        <fullName evidence="2">Uncharacterized protein</fullName>
    </submittedName>
</protein>
<organism evidence="2 4">
    <name type="scientific">Jannaschia seohaensis</name>
    <dbReference type="NCBI Taxonomy" id="475081"/>
    <lineage>
        <taxon>Bacteria</taxon>
        <taxon>Pseudomonadati</taxon>
        <taxon>Pseudomonadota</taxon>
        <taxon>Alphaproteobacteria</taxon>
        <taxon>Rhodobacterales</taxon>
        <taxon>Roseobacteraceae</taxon>
        <taxon>Jannaschia</taxon>
    </lineage>
</organism>
<name>A0A2Y9ABU2_9RHOB</name>
<accession>A0A2Y9ABU2</accession>